<feature type="transmembrane region" description="Helical" evidence="1">
    <location>
        <begin position="47"/>
        <end position="66"/>
    </location>
</feature>
<evidence type="ECO:0000313" key="2">
    <source>
        <dbReference type="EMBL" id="MBA4652436.1"/>
    </source>
</evidence>
<dbReference type="AlphaFoldDB" id="A0A7C8ZVY3"/>
<reference evidence="2" key="1">
    <citation type="journal article" date="2013" name="J. Plant Res.">
        <title>Effect of fungi and light on seed germination of three Opuntia species from semiarid lands of central Mexico.</title>
        <authorList>
            <person name="Delgado-Sanchez P."/>
            <person name="Jimenez-Bremont J.F."/>
            <person name="Guerrero-Gonzalez Mde L."/>
            <person name="Flores J."/>
        </authorList>
    </citation>
    <scope>NUCLEOTIDE SEQUENCE</scope>
    <source>
        <tissue evidence="2">Cladode</tissue>
    </source>
</reference>
<sequence length="253" mass="28338">MSSSQARDQVATLHLIVWYIACISIVCCLKMISFLCIQRLHNVAKKLASHSFLWVLLTILLLIQYAKKSLRLSANVISSPKSSAMAFHNPQVVWHDSSRWFKSSMWLLQNVHLLSSAEIMPLVANLSLVFSFPSKAIQAINSTLGGLPFAKLSIIVCQLSLPLPFDLWPFCIDPLLRSAPLGPNLTCPLYLFLDSVAVRCCSMQSQPGFPLQLAFFSRTEPIAKYPLQTTPYYSLIPSAEQTLYTDLGRWSVM</sequence>
<organism evidence="2">
    <name type="scientific">Opuntia streptacantha</name>
    <name type="common">Prickly pear cactus</name>
    <name type="synonym">Opuntia cardona</name>
    <dbReference type="NCBI Taxonomy" id="393608"/>
    <lineage>
        <taxon>Eukaryota</taxon>
        <taxon>Viridiplantae</taxon>
        <taxon>Streptophyta</taxon>
        <taxon>Embryophyta</taxon>
        <taxon>Tracheophyta</taxon>
        <taxon>Spermatophyta</taxon>
        <taxon>Magnoliopsida</taxon>
        <taxon>eudicotyledons</taxon>
        <taxon>Gunneridae</taxon>
        <taxon>Pentapetalae</taxon>
        <taxon>Caryophyllales</taxon>
        <taxon>Cactineae</taxon>
        <taxon>Cactaceae</taxon>
        <taxon>Opuntioideae</taxon>
        <taxon>Opuntia</taxon>
    </lineage>
</organism>
<keyword evidence="1" id="KW-0812">Transmembrane</keyword>
<keyword evidence="1" id="KW-1133">Transmembrane helix</keyword>
<dbReference type="EMBL" id="GISG01174592">
    <property type="protein sequence ID" value="MBA4652436.1"/>
    <property type="molecule type" value="Transcribed_RNA"/>
</dbReference>
<proteinExistence type="predicted"/>
<feature type="transmembrane region" description="Helical" evidence="1">
    <location>
        <begin position="16"/>
        <end position="35"/>
    </location>
</feature>
<keyword evidence="1" id="KW-0472">Membrane</keyword>
<name>A0A7C8ZVY3_OPUST</name>
<accession>A0A7C8ZVY3</accession>
<reference evidence="2" key="2">
    <citation type="submission" date="2020-07" db="EMBL/GenBank/DDBJ databases">
        <authorList>
            <person name="Vera ALvarez R."/>
            <person name="Arias-Moreno D.M."/>
            <person name="Jimenez-Jacinto V."/>
            <person name="Jimenez-Bremont J.F."/>
            <person name="Swaminathan K."/>
            <person name="Moose S.P."/>
            <person name="Guerrero-Gonzalez M.L."/>
            <person name="Marino-Ramirez L."/>
            <person name="Landsman D."/>
            <person name="Rodriguez-Kessler M."/>
            <person name="Delgado-Sanchez P."/>
        </authorList>
    </citation>
    <scope>NUCLEOTIDE SEQUENCE</scope>
    <source>
        <tissue evidence="2">Cladode</tissue>
    </source>
</reference>
<evidence type="ECO:0000256" key="1">
    <source>
        <dbReference type="SAM" id="Phobius"/>
    </source>
</evidence>
<protein>
    <submittedName>
        <fullName evidence="2">Uncharacterized protein</fullName>
    </submittedName>
</protein>